<dbReference type="GO" id="GO:0016301">
    <property type="term" value="F:kinase activity"/>
    <property type="evidence" value="ECO:0007669"/>
    <property type="project" value="UniProtKB-KW"/>
</dbReference>
<dbReference type="OrthoDB" id="9784719at2"/>
<proteinExistence type="predicted"/>
<dbReference type="RefSeq" id="WP_060850641.1">
    <property type="nucleotide sequence ID" value="NZ_AP014705.1"/>
</dbReference>
<feature type="domain" description="Response regulatory" evidence="2">
    <location>
        <begin position="11"/>
        <end position="123"/>
    </location>
</feature>
<keyword evidence="3" id="KW-0418">Kinase</keyword>
<geneLocation type="plasmid" evidence="4">
    <name>pMaq22A_1p DNA</name>
</geneLocation>
<reference evidence="4" key="2">
    <citation type="submission" date="2015-01" db="EMBL/GenBank/DDBJ databases">
        <title>Complete genome sequence of Methylobacterium aquaticum strain 22A.</title>
        <authorList>
            <person name="Tani A."/>
            <person name="Ogura Y."/>
            <person name="Hayashi T."/>
        </authorList>
    </citation>
    <scope>NUCLEOTIDE SEQUENCE [LARGE SCALE GENOMIC DNA]</scope>
    <source>
        <strain evidence="4">MA-22A</strain>
        <plasmid evidence="4">Plasmid pMaq22A_1p DNA</plasmid>
    </source>
</reference>
<gene>
    <name evidence="3" type="primary">cheY</name>
    <name evidence="3" type="ORF">Maq22A_1p37145</name>
</gene>
<dbReference type="InterPro" id="IPR001789">
    <property type="entry name" value="Sig_transdc_resp-reg_receiver"/>
</dbReference>
<keyword evidence="1" id="KW-0597">Phosphoprotein</keyword>
<sequence>MTTQRDERRPIVLLIEDDPILMMTLSDLIEDAGCDVVEATTTAKAIRILDERTDIRVVMADLDVRGSVMGLKLAALIRDRWPPIELILTGAVKPDLSSIPARGVFHDKPFNHAGIVESIRSFLSAAG</sequence>
<keyword evidence="3" id="KW-0614">Plasmid</keyword>
<reference evidence="3 4" key="1">
    <citation type="journal article" date="2015" name="Genome Announc.">
        <title>Complete Genome Sequence of Methylobacterium aquaticum Strain 22A, Isolated from Racomitrium japonicum Moss.</title>
        <authorList>
            <person name="Tani A."/>
            <person name="Ogura Y."/>
            <person name="Hayashi T."/>
            <person name="Kimbara K."/>
        </authorList>
    </citation>
    <scope>NUCLEOTIDE SEQUENCE [LARGE SCALE GENOMIC DNA]</scope>
    <source>
        <strain evidence="3 4">MA-22A</strain>
        <plasmid evidence="4">Plasmid pMaq22A_1p DNA</plasmid>
    </source>
</reference>
<dbReference type="Pfam" id="PF00072">
    <property type="entry name" value="Response_reg"/>
    <property type="match status" value="1"/>
</dbReference>
<dbReference type="EMBL" id="AP014705">
    <property type="protein sequence ID" value="BAQ49618.1"/>
    <property type="molecule type" value="Genomic_DNA"/>
</dbReference>
<dbReference type="GO" id="GO:0000160">
    <property type="term" value="P:phosphorelay signal transduction system"/>
    <property type="evidence" value="ECO:0007669"/>
    <property type="project" value="InterPro"/>
</dbReference>
<dbReference type="PROSITE" id="PS50110">
    <property type="entry name" value="RESPONSE_REGULATORY"/>
    <property type="match status" value="1"/>
</dbReference>
<name>A0A0C6FML9_9HYPH</name>
<keyword evidence="3" id="KW-0808">Transferase</keyword>
<evidence type="ECO:0000313" key="4">
    <source>
        <dbReference type="Proteomes" id="UP000061432"/>
    </source>
</evidence>
<organism evidence="3 4">
    <name type="scientific">Methylobacterium aquaticum</name>
    <dbReference type="NCBI Taxonomy" id="270351"/>
    <lineage>
        <taxon>Bacteria</taxon>
        <taxon>Pseudomonadati</taxon>
        <taxon>Pseudomonadota</taxon>
        <taxon>Alphaproteobacteria</taxon>
        <taxon>Hyphomicrobiales</taxon>
        <taxon>Methylobacteriaceae</taxon>
        <taxon>Methylobacterium</taxon>
    </lineage>
</organism>
<protein>
    <submittedName>
        <fullName evidence="3">Histidine kinase</fullName>
    </submittedName>
</protein>
<evidence type="ECO:0000313" key="3">
    <source>
        <dbReference type="EMBL" id="BAQ49618.1"/>
    </source>
</evidence>
<feature type="modified residue" description="4-aspartylphosphate" evidence="1">
    <location>
        <position position="61"/>
    </location>
</feature>
<dbReference type="Proteomes" id="UP000061432">
    <property type="component" value="Plasmid pMaq22A_1p"/>
</dbReference>
<dbReference type="InterPro" id="IPR011006">
    <property type="entry name" value="CheY-like_superfamily"/>
</dbReference>
<dbReference type="SUPFAM" id="SSF52172">
    <property type="entry name" value="CheY-like"/>
    <property type="match status" value="1"/>
</dbReference>
<dbReference type="AlphaFoldDB" id="A0A0C6FML9"/>
<evidence type="ECO:0000259" key="2">
    <source>
        <dbReference type="PROSITE" id="PS50110"/>
    </source>
</evidence>
<dbReference type="KEGG" id="maqu:Maq22A_1p37145"/>
<dbReference type="PATRIC" id="fig|270351.10.peg.6705"/>
<dbReference type="Gene3D" id="3.40.50.2300">
    <property type="match status" value="1"/>
</dbReference>
<evidence type="ECO:0000256" key="1">
    <source>
        <dbReference type="PROSITE-ProRule" id="PRU00169"/>
    </source>
</evidence>
<accession>A0A0C6FML9</accession>